<dbReference type="PANTHER" id="PTHR43445">
    <property type="entry name" value="UDP-N-ACETYLMURAMATE--L-ALANINE LIGASE-RELATED"/>
    <property type="match status" value="1"/>
</dbReference>
<dbReference type="Pfam" id="PF01225">
    <property type="entry name" value="Mur_ligase"/>
    <property type="match status" value="1"/>
</dbReference>
<keyword evidence="6 14" id="KW-0132">Cell division</keyword>
<keyword evidence="11 14" id="KW-0131">Cell cycle</keyword>
<evidence type="ECO:0000259" key="16">
    <source>
        <dbReference type="Pfam" id="PF02875"/>
    </source>
</evidence>
<name>A0ABP8JF99_9MICO</name>
<dbReference type="Proteomes" id="UP001500642">
    <property type="component" value="Unassembled WGS sequence"/>
</dbReference>
<dbReference type="InterPro" id="IPR050061">
    <property type="entry name" value="MurCDEF_pg_biosynth"/>
</dbReference>
<evidence type="ECO:0000256" key="3">
    <source>
        <dbReference type="ARBA" id="ARBA00012211"/>
    </source>
</evidence>
<gene>
    <name evidence="14 18" type="primary">murC</name>
    <name evidence="18" type="ORF">GCM10023167_15820</name>
</gene>
<dbReference type="Pfam" id="PF08245">
    <property type="entry name" value="Mur_ligase_M"/>
    <property type="match status" value="1"/>
</dbReference>
<dbReference type="Pfam" id="PF02875">
    <property type="entry name" value="Mur_ligase_C"/>
    <property type="match status" value="1"/>
</dbReference>
<feature type="binding site" evidence="14">
    <location>
        <begin position="118"/>
        <end position="124"/>
    </location>
    <ligand>
        <name>ATP</name>
        <dbReference type="ChEBI" id="CHEBI:30616"/>
    </ligand>
</feature>
<keyword evidence="8 14" id="KW-0067">ATP-binding</keyword>
<reference evidence="19" key="1">
    <citation type="journal article" date="2019" name="Int. J. Syst. Evol. Microbiol.">
        <title>The Global Catalogue of Microorganisms (GCM) 10K type strain sequencing project: providing services to taxonomists for standard genome sequencing and annotation.</title>
        <authorList>
            <consortium name="The Broad Institute Genomics Platform"/>
            <consortium name="The Broad Institute Genome Sequencing Center for Infectious Disease"/>
            <person name="Wu L."/>
            <person name="Ma J."/>
        </authorList>
    </citation>
    <scope>NUCLEOTIDE SEQUENCE [LARGE SCALE GENOMIC DNA]</scope>
    <source>
        <strain evidence="19">JCM 17808</strain>
    </source>
</reference>
<evidence type="ECO:0000256" key="8">
    <source>
        <dbReference type="ARBA" id="ARBA00022840"/>
    </source>
</evidence>
<dbReference type="HAMAP" id="MF_00046">
    <property type="entry name" value="MurC"/>
    <property type="match status" value="1"/>
</dbReference>
<evidence type="ECO:0000256" key="11">
    <source>
        <dbReference type="ARBA" id="ARBA00023306"/>
    </source>
</evidence>
<accession>A0ABP8JF99</accession>
<evidence type="ECO:0000256" key="12">
    <source>
        <dbReference type="ARBA" id="ARBA00023316"/>
    </source>
</evidence>
<protein>
    <recommendedName>
        <fullName evidence="3 14">UDP-N-acetylmuramate--L-alanine ligase</fullName>
        <ecNumber evidence="3 14">6.3.2.8</ecNumber>
    </recommendedName>
    <alternativeName>
        <fullName evidence="14">UDP-N-acetylmuramoyl-L-alanine synthetase</fullName>
    </alternativeName>
</protein>
<keyword evidence="5 14" id="KW-0436">Ligase</keyword>
<dbReference type="PANTHER" id="PTHR43445:SF3">
    <property type="entry name" value="UDP-N-ACETYLMURAMATE--L-ALANINE LIGASE"/>
    <property type="match status" value="1"/>
</dbReference>
<comment type="catalytic activity">
    <reaction evidence="13 14">
        <text>UDP-N-acetyl-alpha-D-muramate + L-alanine + ATP = UDP-N-acetyl-alpha-D-muramoyl-L-alanine + ADP + phosphate + H(+)</text>
        <dbReference type="Rhea" id="RHEA:23372"/>
        <dbReference type="ChEBI" id="CHEBI:15378"/>
        <dbReference type="ChEBI" id="CHEBI:30616"/>
        <dbReference type="ChEBI" id="CHEBI:43474"/>
        <dbReference type="ChEBI" id="CHEBI:57972"/>
        <dbReference type="ChEBI" id="CHEBI:70757"/>
        <dbReference type="ChEBI" id="CHEBI:83898"/>
        <dbReference type="ChEBI" id="CHEBI:456216"/>
        <dbReference type="EC" id="6.3.2.8"/>
    </reaction>
</comment>
<comment type="caution">
    <text evidence="18">The sequence shown here is derived from an EMBL/GenBank/DDBJ whole genome shotgun (WGS) entry which is preliminary data.</text>
</comment>
<evidence type="ECO:0000256" key="4">
    <source>
        <dbReference type="ARBA" id="ARBA00022490"/>
    </source>
</evidence>
<evidence type="ECO:0000256" key="7">
    <source>
        <dbReference type="ARBA" id="ARBA00022741"/>
    </source>
</evidence>
<dbReference type="SUPFAM" id="SSF53244">
    <property type="entry name" value="MurD-like peptide ligases, peptide-binding domain"/>
    <property type="match status" value="1"/>
</dbReference>
<comment type="pathway">
    <text evidence="2 14">Cell wall biogenesis; peptidoglycan biosynthesis.</text>
</comment>
<dbReference type="EC" id="6.3.2.8" evidence="3 14"/>
<dbReference type="SUPFAM" id="SSF51984">
    <property type="entry name" value="MurCD N-terminal domain"/>
    <property type="match status" value="1"/>
</dbReference>
<comment type="similarity">
    <text evidence="14">Belongs to the MurCDEF family.</text>
</comment>
<dbReference type="Gene3D" id="3.40.1190.10">
    <property type="entry name" value="Mur-like, catalytic domain"/>
    <property type="match status" value="1"/>
</dbReference>
<evidence type="ECO:0000256" key="13">
    <source>
        <dbReference type="ARBA" id="ARBA00047833"/>
    </source>
</evidence>
<keyword evidence="4 14" id="KW-0963">Cytoplasm</keyword>
<sequence length="465" mass="48537">MTEAIVPAAELGRVHFIGIGGAGMSGIARIMLMRGMTVTGSDAKDSSVVTTLRAQGAEVEIGQRAENVTGADTVVVSSAIRETNPELAAARAAGLRIIHRSQALASLMTDRRTVAIAGTHGKTTTTSMTTVVLQACGADPSFVIGGVLTATGTNAHDGTGDVFVAEADESDGSFLLYEPAVGVITNVEADHLDHYGTWEAVRQAFVDFCSRVAERGGTVIVCADDPGSREIGEHARAEGARVLLYGQAEDADARIVGIRPGRTGAEFSLVLDGTEHGPIRLRQPGEYNAANAAAALCVAAELGFPLSDAILGVESFGGTRRRFELRGTGSGVRVYDDYAHHPTEVAAVLTAAREVVDPGGRVHVIFQPHLFSRTQNFKAEFGRALGIADDVVVLDVFPAREDPIPGVTGALIAAEVPHEDVVFLASFADAVPYVRERVRPGDVVITAGAGDVTLLGPELVAALEA</sequence>
<evidence type="ECO:0000256" key="14">
    <source>
        <dbReference type="HAMAP-Rule" id="MF_00046"/>
    </source>
</evidence>
<dbReference type="EMBL" id="BAABGL010000008">
    <property type="protein sequence ID" value="GAA4389811.1"/>
    <property type="molecule type" value="Genomic_DNA"/>
</dbReference>
<keyword evidence="9 14" id="KW-0133">Cell shape</keyword>
<dbReference type="InterPro" id="IPR036565">
    <property type="entry name" value="Mur-like_cat_sf"/>
</dbReference>
<evidence type="ECO:0000313" key="19">
    <source>
        <dbReference type="Proteomes" id="UP001500642"/>
    </source>
</evidence>
<keyword evidence="10 14" id="KW-0573">Peptidoglycan synthesis</keyword>
<evidence type="ECO:0000313" key="18">
    <source>
        <dbReference type="EMBL" id="GAA4389811.1"/>
    </source>
</evidence>
<proteinExistence type="inferred from homology"/>
<evidence type="ECO:0000259" key="17">
    <source>
        <dbReference type="Pfam" id="PF08245"/>
    </source>
</evidence>
<organism evidence="18 19">
    <name type="scientific">Brevibacterium pityocampae</name>
    <dbReference type="NCBI Taxonomy" id="506594"/>
    <lineage>
        <taxon>Bacteria</taxon>
        <taxon>Bacillati</taxon>
        <taxon>Actinomycetota</taxon>
        <taxon>Actinomycetes</taxon>
        <taxon>Micrococcales</taxon>
        <taxon>Brevibacteriaceae</taxon>
        <taxon>Brevibacterium</taxon>
    </lineage>
</organism>
<evidence type="ECO:0000256" key="6">
    <source>
        <dbReference type="ARBA" id="ARBA00022618"/>
    </source>
</evidence>
<dbReference type="InterPro" id="IPR036615">
    <property type="entry name" value="Mur_ligase_C_dom_sf"/>
</dbReference>
<dbReference type="SUPFAM" id="SSF53623">
    <property type="entry name" value="MurD-like peptide ligases, catalytic domain"/>
    <property type="match status" value="1"/>
</dbReference>
<evidence type="ECO:0000259" key="15">
    <source>
        <dbReference type="Pfam" id="PF01225"/>
    </source>
</evidence>
<feature type="domain" description="Mur ligase N-terminal catalytic" evidence="15">
    <location>
        <begin position="14"/>
        <end position="111"/>
    </location>
</feature>
<dbReference type="InterPro" id="IPR013221">
    <property type="entry name" value="Mur_ligase_cen"/>
</dbReference>
<dbReference type="Gene3D" id="3.40.50.720">
    <property type="entry name" value="NAD(P)-binding Rossmann-like Domain"/>
    <property type="match status" value="1"/>
</dbReference>
<evidence type="ECO:0000256" key="9">
    <source>
        <dbReference type="ARBA" id="ARBA00022960"/>
    </source>
</evidence>
<evidence type="ECO:0000256" key="2">
    <source>
        <dbReference type="ARBA" id="ARBA00004752"/>
    </source>
</evidence>
<dbReference type="Gene3D" id="3.90.190.20">
    <property type="entry name" value="Mur ligase, C-terminal domain"/>
    <property type="match status" value="1"/>
</dbReference>
<dbReference type="InterPro" id="IPR000713">
    <property type="entry name" value="Mur_ligase_N"/>
</dbReference>
<dbReference type="GO" id="GO:0016874">
    <property type="term" value="F:ligase activity"/>
    <property type="evidence" value="ECO:0007669"/>
    <property type="project" value="UniProtKB-KW"/>
</dbReference>
<feature type="domain" description="Mur ligase central" evidence="17">
    <location>
        <begin position="116"/>
        <end position="299"/>
    </location>
</feature>
<dbReference type="RefSeq" id="WP_137319955.1">
    <property type="nucleotide sequence ID" value="NZ_BAABGL010000008.1"/>
</dbReference>
<evidence type="ECO:0000256" key="10">
    <source>
        <dbReference type="ARBA" id="ARBA00022984"/>
    </source>
</evidence>
<keyword evidence="12 14" id="KW-0961">Cell wall biogenesis/degradation</keyword>
<evidence type="ECO:0000256" key="5">
    <source>
        <dbReference type="ARBA" id="ARBA00022598"/>
    </source>
</evidence>
<keyword evidence="19" id="KW-1185">Reference proteome</keyword>
<dbReference type="InterPro" id="IPR004101">
    <property type="entry name" value="Mur_ligase_C"/>
</dbReference>
<dbReference type="NCBIfam" id="TIGR01082">
    <property type="entry name" value="murC"/>
    <property type="match status" value="1"/>
</dbReference>
<feature type="domain" description="Mur ligase C-terminal" evidence="16">
    <location>
        <begin position="321"/>
        <end position="450"/>
    </location>
</feature>
<evidence type="ECO:0000256" key="1">
    <source>
        <dbReference type="ARBA" id="ARBA00004496"/>
    </source>
</evidence>
<comment type="subcellular location">
    <subcellularLocation>
        <location evidence="1 14">Cytoplasm</location>
    </subcellularLocation>
</comment>
<dbReference type="InterPro" id="IPR005758">
    <property type="entry name" value="UDP-N-AcMur_Ala_ligase_MurC"/>
</dbReference>
<comment type="function">
    <text evidence="14">Cell wall formation.</text>
</comment>
<keyword evidence="7 14" id="KW-0547">Nucleotide-binding</keyword>